<feature type="transmembrane region" description="Helical" evidence="11">
    <location>
        <begin position="173"/>
        <end position="192"/>
    </location>
</feature>
<dbReference type="InterPro" id="IPR023171">
    <property type="entry name" value="Na/H_antiporter_dom_sf"/>
</dbReference>
<accession>A0ABP8J1U1</accession>
<reference evidence="13" key="1">
    <citation type="journal article" date="2019" name="Int. J. Syst. Evol. Microbiol.">
        <title>The Global Catalogue of Microorganisms (GCM) 10K type strain sequencing project: providing services to taxonomists for standard genome sequencing and annotation.</title>
        <authorList>
            <consortium name="The Broad Institute Genomics Platform"/>
            <consortium name="The Broad Institute Genome Sequencing Center for Infectious Disease"/>
            <person name="Wu L."/>
            <person name="Ma J."/>
        </authorList>
    </citation>
    <scope>NUCLEOTIDE SEQUENCE [LARGE SCALE GENOMIC DNA]</scope>
    <source>
        <strain evidence="13">JCM 17688</strain>
    </source>
</reference>
<keyword evidence="6 11" id="KW-1133">Transmembrane helix</keyword>
<dbReference type="EMBL" id="BAABFR010000002">
    <property type="protein sequence ID" value="GAA4383355.1"/>
    <property type="molecule type" value="Genomic_DNA"/>
</dbReference>
<evidence type="ECO:0000256" key="4">
    <source>
        <dbReference type="ARBA" id="ARBA00022475"/>
    </source>
</evidence>
<keyword evidence="9 11" id="KW-0472">Membrane</keyword>
<feature type="transmembrane region" description="Helical" evidence="11">
    <location>
        <begin position="107"/>
        <end position="131"/>
    </location>
</feature>
<evidence type="ECO:0000256" key="6">
    <source>
        <dbReference type="ARBA" id="ARBA00022989"/>
    </source>
</evidence>
<gene>
    <name evidence="11 12" type="primary">nhaA</name>
    <name evidence="12" type="ORF">GCM10023147_02410</name>
</gene>
<keyword evidence="10 11" id="KW-0739">Sodium transport</keyword>
<feature type="transmembrane region" description="Helical" evidence="11">
    <location>
        <begin position="198"/>
        <end position="215"/>
    </location>
</feature>
<comment type="catalytic activity">
    <reaction evidence="11">
        <text>Na(+)(in) + 2 H(+)(out) = Na(+)(out) + 2 H(+)(in)</text>
        <dbReference type="Rhea" id="RHEA:29251"/>
        <dbReference type="ChEBI" id="CHEBI:15378"/>
        <dbReference type="ChEBI" id="CHEBI:29101"/>
    </reaction>
</comment>
<evidence type="ECO:0000256" key="2">
    <source>
        <dbReference type="ARBA" id="ARBA00022448"/>
    </source>
</evidence>
<evidence type="ECO:0000256" key="1">
    <source>
        <dbReference type="ARBA" id="ARBA00004429"/>
    </source>
</evidence>
<feature type="transmembrane region" description="Helical" evidence="11">
    <location>
        <begin position="143"/>
        <end position="161"/>
    </location>
</feature>
<evidence type="ECO:0000256" key="8">
    <source>
        <dbReference type="ARBA" id="ARBA00023065"/>
    </source>
</evidence>
<feature type="transmembrane region" description="Helical" evidence="11">
    <location>
        <begin position="78"/>
        <end position="95"/>
    </location>
</feature>
<dbReference type="Pfam" id="PF06965">
    <property type="entry name" value="Na_H_antiport_1"/>
    <property type="match status" value="1"/>
</dbReference>
<keyword evidence="13" id="KW-1185">Reference proteome</keyword>
<feature type="transmembrane region" description="Helical" evidence="11">
    <location>
        <begin position="315"/>
        <end position="338"/>
    </location>
</feature>
<evidence type="ECO:0000256" key="3">
    <source>
        <dbReference type="ARBA" id="ARBA00022449"/>
    </source>
</evidence>
<comment type="subcellular location">
    <subcellularLocation>
        <location evidence="1">Cell inner membrane</location>
        <topology evidence="1">Multi-pass membrane protein</topology>
    </subcellularLocation>
    <subcellularLocation>
        <location evidence="11">Cell membrane</location>
        <topology evidence="11">Multi-pass membrane protein</topology>
    </subcellularLocation>
</comment>
<keyword evidence="5 11" id="KW-0812">Transmembrane</keyword>
<dbReference type="PANTHER" id="PTHR30341">
    <property type="entry name" value="SODIUM ION/PROTON ANTIPORTER NHAA-RELATED"/>
    <property type="match status" value="1"/>
</dbReference>
<feature type="transmembrane region" description="Helical" evidence="11">
    <location>
        <begin position="386"/>
        <end position="405"/>
    </location>
</feature>
<keyword evidence="3 11" id="KW-0050">Antiport</keyword>
<keyword evidence="2 11" id="KW-0813">Transport</keyword>
<keyword evidence="8 11" id="KW-0406">Ion transport</keyword>
<comment type="similarity">
    <text evidence="11">Belongs to the NhaA Na(+)/H(+) (TC 2.A.33) antiporter family.</text>
</comment>
<evidence type="ECO:0000313" key="13">
    <source>
        <dbReference type="Proteomes" id="UP001500635"/>
    </source>
</evidence>
<protein>
    <recommendedName>
        <fullName evidence="11">Na(+)/H(+) antiporter NhaA</fullName>
    </recommendedName>
    <alternativeName>
        <fullName evidence="11">Sodium/proton antiporter NhaA</fullName>
    </alternativeName>
</protein>
<keyword evidence="4 11" id="KW-1003">Cell membrane</keyword>
<dbReference type="RefSeq" id="WP_344989706.1">
    <property type="nucleotide sequence ID" value="NZ_BAABFR010000002.1"/>
</dbReference>
<dbReference type="Gene3D" id="1.20.1530.10">
    <property type="entry name" value="Na+/H+ antiporter like domain"/>
    <property type="match status" value="1"/>
</dbReference>
<dbReference type="NCBIfam" id="TIGR00773">
    <property type="entry name" value="NhaA"/>
    <property type="match status" value="1"/>
</dbReference>
<evidence type="ECO:0000256" key="9">
    <source>
        <dbReference type="ARBA" id="ARBA00023136"/>
    </source>
</evidence>
<organism evidence="12 13">
    <name type="scientific">Tsukamurella soli</name>
    <dbReference type="NCBI Taxonomy" id="644556"/>
    <lineage>
        <taxon>Bacteria</taxon>
        <taxon>Bacillati</taxon>
        <taxon>Actinomycetota</taxon>
        <taxon>Actinomycetes</taxon>
        <taxon>Mycobacteriales</taxon>
        <taxon>Tsukamurellaceae</taxon>
        <taxon>Tsukamurella</taxon>
    </lineage>
</organism>
<evidence type="ECO:0000256" key="11">
    <source>
        <dbReference type="HAMAP-Rule" id="MF_01844"/>
    </source>
</evidence>
<evidence type="ECO:0000256" key="10">
    <source>
        <dbReference type="ARBA" id="ARBA00023201"/>
    </source>
</evidence>
<dbReference type="PANTHER" id="PTHR30341:SF0">
    <property type="entry name" value="NA(+)_H(+) ANTIPORTER NHAA"/>
    <property type="match status" value="1"/>
</dbReference>
<dbReference type="HAMAP" id="MF_01844">
    <property type="entry name" value="NhaA"/>
    <property type="match status" value="1"/>
</dbReference>
<evidence type="ECO:0000313" key="12">
    <source>
        <dbReference type="EMBL" id="GAA4383355.1"/>
    </source>
</evidence>
<keyword evidence="7 11" id="KW-0915">Sodium</keyword>
<proteinExistence type="inferred from homology"/>
<evidence type="ECO:0000256" key="7">
    <source>
        <dbReference type="ARBA" id="ARBA00023053"/>
    </source>
</evidence>
<sequence>MGENRRRALFARGSWAEASRVADLLRKETFGGFLLLAAAVAALLWANTPWQHAYMRLSEARVGATVAGLHLDLSLHDWAADGLLAVFFFVVGLELKREFVAGDLREMSRAALPIAAAVGGMIVPAGLFVAITVHAGPEAVHGWAVPTATDIAFAVAVLAVLSTHLPSALRTFLLTLAVVDDLLAITVIAVFYSDTLKPAYLALTLVPLALFAVCVQRRIRSWWLLLPLAASTWALMHESGIHPTVAGVLLGFAVPVVRSERGGGPDAGPGLAEHFEHRFRPLSAGVAVPVFAFFAAGVTIGGWHGLVAAVTDPVALGAIVGLVVGKTVGIFGTTRLLAAVTRASLDDTIAWVDVLGIAMLAGIGFTVSLLIGDLAYGPGSPHGDHVTVAVLIASSTAAVLASFVLRARNRHYREISRDEGCDDDDGVPAAW</sequence>
<dbReference type="Proteomes" id="UP001500635">
    <property type="component" value="Unassembled WGS sequence"/>
</dbReference>
<feature type="transmembrane region" description="Helical" evidence="11">
    <location>
        <begin position="282"/>
        <end position="303"/>
    </location>
</feature>
<feature type="transmembrane region" description="Helical" evidence="11">
    <location>
        <begin position="350"/>
        <end position="371"/>
    </location>
</feature>
<comment type="function">
    <text evidence="11">Na(+)/H(+) antiporter that extrudes sodium in exchange for external protons.</text>
</comment>
<name>A0ABP8J1U1_9ACTN</name>
<comment type="caution">
    <text evidence="12">The sequence shown here is derived from an EMBL/GenBank/DDBJ whole genome shotgun (WGS) entry which is preliminary data.</text>
</comment>
<feature type="transmembrane region" description="Helical" evidence="11">
    <location>
        <begin position="29"/>
        <end position="46"/>
    </location>
</feature>
<dbReference type="InterPro" id="IPR004670">
    <property type="entry name" value="NhaA"/>
</dbReference>
<evidence type="ECO:0000256" key="5">
    <source>
        <dbReference type="ARBA" id="ARBA00022692"/>
    </source>
</evidence>